<dbReference type="SUPFAM" id="SSF49764">
    <property type="entry name" value="HSP20-like chaperones"/>
    <property type="match status" value="1"/>
</dbReference>
<name>D8LP10_ECTSI</name>
<feature type="region of interest" description="Disordered" evidence="1">
    <location>
        <begin position="198"/>
        <end position="303"/>
    </location>
</feature>
<proteinExistence type="predicted"/>
<feature type="region of interest" description="Disordered" evidence="1">
    <location>
        <begin position="454"/>
        <end position="511"/>
    </location>
</feature>
<protein>
    <recommendedName>
        <fullName evidence="3">SHSP domain-containing protein</fullName>
    </recommendedName>
</protein>
<feature type="compositionally biased region" description="Low complexity" evidence="1">
    <location>
        <begin position="486"/>
        <end position="500"/>
    </location>
</feature>
<evidence type="ECO:0000313" key="5">
    <source>
        <dbReference type="Proteomes" id="UP000002630"/>
    </source>
</evidence>
<dbReference type="Proteomes" id="UP000002630">
    <property type="component" value="Linkage Group LG16"/>
</dbReference>
<gene>
    <name evidence="4" type="ORF">Esi_0052_0015</name>
</gene>
<organism evidence="4 5">
    <name type="scientific">Ectocarpus siliculosus</name>
    <name type="common">Brown alga</name>
    <name type="synonym">Conferva siliculosa</name>
    <dbReference type="NCBI Taxonomy" id="2880"/>
    <lineage>
        <taxon>Eukaryota</taxon>
        <taxon>Sar</taxon>
        <taxon>Stramenopiles</taxon>
        <taxon>Ochrophyta</taxon>
        <taxon>PX clade</taxon>
        <taxon>Phaeophyceae</taxon>
        <taxon>Ectocarpales</taxon>
        <taxon>Ectocarpaceae</taxon>
        <taxon>Ectocarpus</taxon>
    </lineage>
</organism>
<dbReference type="OrthoDB" id="10433385at2759"/>
<dbReference type="CDD" id="cd00298">
    <property type="entry name" value="ACD_sHsps_p23-like"/>
    <property type="match status" value="1"/>
</dbReference>
<dbReference type="CDD" id="cd06464">
    <property type="entry name" value="ACD_sHsps-like"/>
    <property type="match status" value="1"/>
</dbReference>
<evidence type="ECO:0000256" key="1">
    <source>
        <dbReference type="SAM" id="MobiDB-lite"/>
    </source>
</evidence>
<feature type="region of interest" description="Disordered" evidence="1">
    <location>
        <begin position="67"/>
        <end position="89"/>
    </location>
</feature>
<evidence type="ECO:0000313" key="4">
    <source>
        <dbReference type="EMBL" id="CBN80281.1"/>
    </source>
</evidence>
<feature type="compositionally biased region" description="Low complexity" evidence="1">
    <location>
        <begin position="261"/>
        <end position="293"/>
    </location>
</feature>
<keyword evidence="2" id="KW-0732">Signal</keyword>
<dbReference type="EMBL" id="FN648730">
    <property type="protein sequence ID" value="CBN80281.1"/>
    <property type="molecule type" value="Genomic_DNA"/>
</dbReference>
<reference evidence="4 5" key="1">
    <citation type="journal article" date="2010" name="Nature">
        <title>The Ectocarpus genome and the independent evolution of multicellularity in brown algae.</title>
        <authorList>
            <person name="Cock J.M."/>
            <person name="Sterck L."/>
            <person name="Rouze P."/>
            <person name="Scornet D."/>
            <person name="Allen A.E."/>
            <person name="Amoutzias G."/>
            <person name="Anthouard V."/>
            <person name="Artiguenave F."/>
            <person name="Aury J.M."/>
            <person name="Badger J.H."/>
            <person name="Beszteri B."/>
            <person name="Billiau K."/>
            <person name="Bonnet E."/>
            <person name="Bothwell J.H."/>
            <person name="Bowler C."/>
            <person name="Boyen C."/>
            <person name="Brownlee C."/>
            <person name="Carrano C.J."/>
            <person name="Charrier B."/>
            <person name="Cho G.Y."/>
            <person name="Coelho S.M."/>
            <person name="Collen J."/>
            <person name="Corre E."/>
            <person name="Da Silva C."/>
            <person name="Delage L."/>
            <person name="Delaroque N."/>
            <person name="Dittami S.M."/>
            <person name="Doulbeau S."/>
            <person name="Elias M."/>
            <person name="Farnham G."/>
            <person name="Gachon C.M."/>
            <person name="Gschloessl B."/>
            <person name="Heesch S."/>
            <person name="Jabbari K."/>
            <person name="Jubin C."/>
            <person name="Kawai H."/>
            <person name="Kimura K."/>
            <person name="Kloareg B."/>
            <person name="Kupper F.C."/>
            <person name="Lang D."/>
            <person name="Le Bail A."/>
            <person name="Leblanc C."/>
            <person name="Lerouge P."/>
            <person name="Lohr M."/>
            <person name="Lopez P.J."/>
            <person name="Martens C."/>
            <person name="Maumus F."/>
            <person name="Michel G."/>
            <person name="Miranda-Saavedra D."/>
            <person name="Morales J."/>
            <person name="Moreau H."/>
            <person name="Motomura T."/>
            <person name="Nagasato C."/>
            <person name="Napoli C.A."/>
            <person name="Nelson D.R."/>
            <person name="Nyvall-Collen P."/>
            <person name="Peters A.F."/>
            <person name="Pommier C."/>
            <person name="Potin P."/>
            <person name="Poulain J."/>
            <person name="Quesneville H."/>
            <person name="Read B."/>
            <person name="Rensing S.A."/>
            <person name="Ritter A."/>
            <person name="Rousvoal S."/>
            <person name="Samanta M."/>
            <person name="Samson G."/>
            <person name="Schroeder D.C."/>
            <person name="Segurens B."/>
            <person name="Strittmatter M."/>
            <person name="Tonon T."/>
            <person name="Tregear J.W."/>
            <person name="Valentin K."/>
            <person name="von Dassow P."/>
            <person name="Yamagishi T."/>
            <person name="Van de Peer Y."/>
            <person name="Wincker P."/>
        </authorList>
    </citation>
    <scope>NUCLEOTIDE SEQUENCE [LARGE SCALE GENOMIC DNA]</scope>
    <source>
        <strain evidence="5">Ec32 / CCAP1310/4</strain>
    </source>
</reference>
<feature type="domain" description="SHSP" evidence="3">
    <location>
        <begin position="121"/>
        <end position="213"/>
    </location>
</feature>
<keyword evidence="5" id="KW-1185">Reference proteome</keyword>
<feature type="compositionally biased region" description="Basic and acidic residues" evidence="1">
    <location>
        <begin position="205"/>
        <end position="218"/>
    </location>
</feature>
<dbReference type="InterPro" id="IPR008978">
    <property type="entry name" value="HSP20-like_chaperone"/>
</dbReference>
<dbReference type="InParanoid" id="D8LP10"/>
<feature type="chain" id="PRO_5003117417" description="SHSP domain-containing protein" evidence="2">
    <location>
        <begin position="21"/>
        <end position="511"/>
    </location>
</feature>
<dbReference type="EMBL" id="FN649741">
    <property type="protein sequence ID" value="CBN80281.1"/>
    <property type="molecule type" value="Genomic_DNA"/>
</dbReference>
<evidence type="ECO:0000259" key="3">
    <source>
        <dbReference type="Pfam" id="PF00011"/>
    </source>
</evidence>
<dbReference type="InterPro" id="IPR002068">
    <property type="entry name" value="A-crystallin/Hsp20_dom"/>
</dbReference>
<feature type="compositionally biased region" description="Low complexity" evidence="1">
    <location>
        <begin position="221"/>
        <end position="254"/>
    </location>
</feature>
<dbReference type="AlphaFoldDB" id="D8LP10"/>
<feature type="signal peptide" evidence="2">
    <location>
        <begin position="1"/>
        <end position="20"/>
    </location>
</feature>
<feature type="compositionally biased region" description="Basic and acidic residues" evidence="1">
    <location>
        <begin position="456"/>
        <end position="475"/>
    </location>
</feature>
<evidence type="ECO:0000256" key="2">
    <source>
        <dbReference type="SAM" id="SignalP"/>
    </source>
</evidence>
<accession>D8LP10</accession>
<dbReference type="Gene3D" id="2.60.40.790">
    <property type="match status" value="2"/>
</dbReference>
<dbReference type="Pfam" id="PF00011">
    <property type="entry name" value="HSP20"/>
    <property type="match status" value="1"/>
</dbReference>
<sequence length="511" mass="52982">MTEKAATAATLIMLLDSSQAFTSSFFSPSKLAMHRSPSSSSTAVPTTTVTMDCSPWDLECYGVDPFGRERGRGRGGRGGRGGGGGRKRGMQRYRPSFGPMIFAPSEGQPNQHLRVGDPVIILETDDLYALAFDLPAGVDHDGLDVSVSDRLLTVKASITREQEADPFTTRGGWVTRSSRVDSVSRSFVLPEGLVESSATASLAESKAEVRFNKDKSVRGEAASTAAPPVTPSTTGTVASAGDTTAAPASSADAGRTPLTDSTGSTPAAGPSAAAASSSASSPADAASTPAASTEPRPSRPASPFEAVDQEFREFAKAMWGEDVLERLQVPTQEELAEQAAMAREAWAKREAEFEERARAAKEARAKRVLAMRRATMAADISLSEDGSSYVVRFALPEGTTREDVKLTVNPSKSIRVAVSATSTAAAGGGGGGGGPDRSVYKDVALPKDAILSEISAKFEAEQHPDEKGNAEEGGEKATAGGGGATKEGAVAGVEVTVGKASPPQPKNVEIL</sequence>